<name>A0A517L0I3_9PEZI</name>
<sequence>MKATLGSAILLALSAVDAKKHRLCCCSGIDSEAPGEWSSKSPTCLANPNDEIVAASNGKLVTSTRVWNHNTDKQSPFNQDSSHWDYRNPGTFKRSQNIDQQGEIVDVAGLDIMERDILERRLAAATNPPAEPVKVDDLVERNRLMKRDHLIEREHFTKRDHVVKRDRLVRRDHVIKRAYNGKTSASRKWQVPKPSGQPYYGNGTGTTPVGTGTYGSGSLKVYPTAKPKPHATYPPVAQPPYGNGTTLASGGTGIPPTGTTPAMATGSASGVVYCNQYWKAPGCVDKPDPSAKPVVCGQYWKAKGCVPAATGK</sequence>
<dbReference type="Proteomes" id="UP000316270">
    <property type="component" value="Chromosome 2"/>
</dbReference>
<dbReference type="EMBL" id="CP042186">
    <property type="protein sequence ID" value="QDS69150.1"/>
    <property type="molecule type" value="Genomic_DNA"/>
</dbReference>
<protein>
    <recommendedName>
        <fullName evidence="5">CBM1 domain-containing protein</fullName>
    </recommendedName>
</protein>
<gene>
    <name evidence="3" type="ORF">FKW77_010485</name>
</gene>
<accession>A0A517L0I3</accession>
<evidence type="ECO:0000256" key="2">
    <source>
        <dbReference type="SAM" id="SignalP"/>
    </source>
</evidence>
<evidence type="ECO:0008006" key="5">
    <source>
        <dbReference type="Google" id="ProtNLM"/>
    </source>
</evidence>
<dbReference type="AlphaFoldDB" id="A0A517L0I3"/>
<keyword evidence="2" id="KW-0732">Signal</keyword>
<feature type="signal peptide" evidence="2">
    <location>
        <begin position="1"/>
        <end position="18"/>
    </location>
</feature>
<reference evidence="3 4" key="1">
    <citation type="submission" date="2019-07" db="EMBL/GenBank/DDBJ databases">
        <title>Finished genome of Venturia effusa.</title>
        <authorList>
            <person name="Young C.A."/>
            <person name="Cox M.P."/>
            <person name="Ganley A.R.D."/>
            <person name="David W.J."/>
        </authorList>
    </citation>
    <scope>NUCLEOTIDE SEQUENCE [LARGE SCALE GENOMIC DNA]</scope>
    <source>
        <strain evidence="4">albino</strain>
    </source>
</reference>
<feature type="region of interest" description="Disordered" evidence="1">
    <location>
        <begin position="181"/>
        <end position="202"/>
    </location>
</feature>
<evidence type="ECO:0000313" key="3">
    <source>
        <dbReference type="EMBL" id="QDS69150.1"/>
    </source>
</evidence>
<proteinExistence type="predicted"/>
<feature type="chain" id="PRO_5022215083" description="CBM1 domain-containing protein" evidence="2">
    <location>
        <begin position="19"/>
        <end position="312"/>
    </location>
</feature>
<evidence type="ECO:0000256" key="1">
    <source>
        <dbReference type="SAM" id="MobiDB-lite"/>
    </source>
</evidence>
<keyword evidence="4" id="KW-1185">Reference proteome</keyword>
<organism evidence="3 4">
    <name type="scientific">Venturia effusa</name>
    <dbReference type="NCBI Taxonomy" id="50376"/>
    <lineage>
        <taxon>Eukaryota</taxon>
        <taxon>Fungi</taxon>
        <taxon>Dikarya</taxon>
        <taxon>Ascomycota</taxon>
        <taxon>Pezizomycotina</taxon>
        <taxon>Dothideomycetes</taxon>
        <taxon>Pleosporomycetidae</taxon>
        <taxon>Venturiales</taxon>
        <taxon>Venturiaceae</taxon>
        <taxon>Venturia</taxon>
    </lineage>
</organism>
<evidence type="ECO:0000313" key="4">
    <source>
        <dbReference type="Proteomes" id="UP000316270"/>
    </source>
</evidence>
<dbReference type="OrthoDB" id="10586531at2759"/>